<organism evidence="2 3">
    <name type="scientific">Paenibacillus plantiphilus</name>
    <dbReference type="NCBI Taxonomy" id="2905650"/>
    <lineage>
        <taxon>Bacteria</taxon>
        <taxon>Bacillati</taxon>
        <taxon>Bacillota</taxon>
        <taxon>Bacilli</taxon>
        <taxon>Bacillales</taxon>
        <taxon>Paenibacillaceae</taxon>
        <taxon>Paenibacillus</taxon>
    </lineage>
</organism>
<accession>A0ABM9BTH1</accession>
<evidence type="ECO:0000313" key="2">
    <source>
        <dbReference type="EMBL" id="CAH1193555.1"/>
    </source>
</evidence>
<dbReference type="Proteomes" id="UP000838686">
    <property type="component" value="Unassembled WGS sequence"/>
</dbReference>
<dbReference type="PANTHER" id="PTHR37171">
    <property type="entry name" value="SERINE/THREONINE-PROTEIN KINASE YRZF-RELATED"/>
    <property type="match status" value="1"/>
</dbReference>
<reference evidence="2" key="1">
    <citation type="submission" date="2022-01" db="EMBL/GenBank/DDBJ databases">
        <authorList>
            <person name="Criscuolo A."/>
        </authorList>
    </citation>
    <scope>NUCLEOTIDE SEQUENCE</scope>
    <source>
        <strain evidence="2">CIP111893</strain>
    </source>
</reference>
<dbReference type="InterPro" id="IPR000719">
    <property type="entry name" value="Prot_kinase_dom"/>
</dbReference>
<dbReference type="InterPro" id="IPR011009">
    <property type="entry name" value="Kinase-like_dom_sf"/>
</dbReference>
<dbReference type="SUPFAM" id="SSF56112">
    <property type="entry name" value="Protein kinase-like (PK-like)"/>
    <property type="match status" value="1"/>
</dbReference>
<dbReference type="EMBL" id="CAKMMF010000002">
    <property type="protein sequence ID" value="CAH1193555.1"/>
    <property type="molecule type" value="Genomic_DNA"/>
</dbReference>
<dbReference type="InterPro" id="IPR052396">
    <property type="entry name" value="Meiotic_Drive_Suppr_Kinase"/>
</dbReference>
<dbReference type="Gene3D" id="1.10.510.10">
    <property type="entry name" value="Transferase(Phosphotransferase) domain 1"/>
    <property type="match status" value="1"/>
</dbReference>
<evidence type="ECO:0000259" key="1">
    <source>
        <dbReference type="PROSITE" id="PS50011"/>
    </source>
</evidence>
<dbReference type="PANTHER" id="PTHR37171:SF1">
    <property type="entry name" value="SERINE_THREONINE-PROTEIN KINASE YRZF-RELATED"/>
    <property type="match status" value="1"/>
</dbReference>
<proteinExistence type="predicted"/>
<comment type="caution">
    <text evidence="2">The sequence shown here is derived from an EMBL/GenBank/DDBJ whole genome shotgun (WGS) entry which is preliminary data.</text>
</comment>
<name>A0ABM9BTH1_9BACL</name>
<evidence type="ECO:0000313" key="3">
    <source>
        <dbReference type="Proteomes" id="UP000838686"/>
    </source>
</evidence>
<keyword evidence="3" id="KW-1185">Reference proteome</keyword>
<dbReference type="PROSITE" id="PS50011">
    <property type="entry name" value="PROTEIN_KINASE_DOM"/>
    <property type="match status" value="1"/>
</dbReference>
<sequence length="221" mass="25359">MTTERNIESLAVWMEETLLPALVIESVHDGEPIVVRNQPQGWEKLGAGNYAAVFAHPDAEGVVIKVYAPGREGWEEEVEVYRRLGEHPAYSKCYHAGEWEGRKYLIMKRLQGTTLYECIKKGIRIPQEVIDDIDAALDYARERGLHPHDVHGKNVMMADGKGIVVDISDFLKKEPCHMWDDLKKAYNRFYVPFLSKAPVPMPDWVMNSVRKGYRFFRSAHS</sequence>
<feature type="domain" description="Protein kinase" evidence="1">
    <location>
        <begin position="39"/>
        <end position="221"/>
    </location>
</feature>
<protein>
    <recommendedName>
        <fullName evidence="1">Protein kinase domain-containing protein</fullName>
    </recommendedName>
</protein>
<gene>
    <name evidence="2" type="ORF">PAECIP111893_00492</name>
</gene>